<dbReference type="Gene3D" id="2.60.40.640">
    <property type="match status" value="2"/>
</dbReference>
<dbReference type="Pfam" id="PF00339">
    <property type="entry name" value="Arrestin_N"/>
    <property type="match status" value="1"/>
</dbReference>
<protein>
    <recommendedName>
        <fullName evidence="1">Arrestin C-terminal-like domain-containing protein</fullName>
    </recommendedName>
</protein>
<dbReference type="GO" id="GO:0005737">
    <property type="term" value="C:cytoplasm"/>
    <property type="evidence" value="ECO:0007669"/>
    <property type="project" value="TreeGrafter"/>
</dbReference>
<dbReference type="SMART" id="SM01017">
    <property type="entry name" value="Arrestin_C"/>
    <property type="match status" value="1"/>
</dbReference>
<dbReference type="EMBL" id="RCMG01000063">
    <property type="protein sequence ID" value="KAG2865203.1"/>
    <property type="molecule type" value="Genomic_DNA"/>
</dbReference>
<dbReference type="PANTHER" id="PTHR11188">
    <property type="entry name" value="ARRESTIN DOMAIN CONTAINING PROTEIN"/>
    <property type="match status" value="1"/>
</dbReference>
<dbReference type="Pfam" id="PF02752">
    <property type="entry name" value="Arrestin_C"/>
    <property type="match status" value="1"/>
</dbReference>
<evidence type="ECO:0000259" key="1">
    <source>
        <dbReference type="SMART" id="SM01017"/>
    </source>
</evidence>
<dbReference type="InterPro" id="IPR014756">
    <property type="entry name" value="Ig_E-set"/>
</dbReference>
<evidence type="ECO:0000313" key="3">
    <source>
        <dbReference type="Proteomes" id="UP000735874"/>
    </source>
</evidence>
<organism evidence="2 3">
    <name type="scientific">Phytophthora cactorum</name>
    <dbReference type="NCBI Taxonomy" id="29920"/>
    <lineage>
        <taxon>Eukaryota</taxon>
        <taxon>Sar</taxon>
        <taxon>Stramenopiles</taxon>
        <taxon>Oomycota</taxon>
        <taxon>Peronosporomycetes</taxon>
        <taxon>Peronosporales</taxon>
        <taxon>Peronosporaceae</taxon>
        <taxon>Phytophthora</taxon>
    </lineage>
</organism>
<dbReference type="InterPro" id="IPR050357">
    <property type="entry name" value="Arrestin_domain-protein"/>
</dbReference>
<gene>
    <name evidence="2" type="ORF">PC113_g3917</name>
</gene>
<dbReference type="InterPro" id="IPR011022">
    <property type="entry name" value="Arrestin_C-like"/>
</dbReference>
<dbReference type="PANTHER" id="PTHR11188:SF17">
    <property type="entry name" value="FI21816P1"/>
    <property type="match status" value="1"/>
</dbReference>
<feature type="domain" description="Arrestin C-terminal-like" evidence="1">
    <location>
        <begin position="180"/>
        <end position="315"/>
    </location>
</feature>
<dbReference type="SUPFAM" id="SSF81296">
    <property type="entry name" value="E set domains"/>
    <property type="match status" value="1"/>
</dbReference>
<dbReference type="VEuPathDB" id="FungiDB:PC110_g9398"/>
<sequence>MAKRESVEGVLGRLTIALEHESYASGEVVAGTVKLSTLELVQAREPLAVIVQGREEVAWDEGGYSPVTNAFDKIFLQHKIDLTLSTLYNASESEYRFSFQLPTDLPSSFELIDVYSGTAERLRVRVKYQATVWLRADSDSVAYLNAEQEFTVHAPPTITPPVQSLEILASEVVHWLCCINRGSLQMMIEIPKDVYPAGEVIPLQCRVDGSACKVSIKSTSVELVEDILLRNLGERADWTVTRVLSTQHVEGPSAGQTGEQTLRVGLVENEKEVPVNPDVTSHFFRCTHRLVVRCKPFMAQNIVAEVPVRVLHHNTAAERAKNRVCVRRLYYKKLNVIDDLQHQLHCLEADVEQLLAIYHQRDARPTLLQTGASNEEPSQNSLHRAYVELAQVKSSLMKENAELRRREASYVAMAKGVARLTAAQNKVISIQQQEEDKRRNPLPHVNSCRVLLAGR</sequence>
<dbReference type="InterPro" id="IPR014752">
    <property type="entry name" value="Arrestin-like_C"/>
</dbReference>
<dbReference type="GO" id="GO:0015031">
    <property type="term" value="P:protein transport"/>
    <property type="evidence" value="ECO:0007669"/>
    <property type="project" value="TreeGrafter"/>
</dbReference>
<reference evidence="2" key="1">
    <citation type="submission" date="2018-10" db="EMBL/GenBank/DDBJ databases">
        <title>Effector identification in a new, highly contiguous assembly of the strawberry crown rot pathogen Phytophthora cactorum.</title>
        <authorList>
            <person name="Armitage A.D."/>
            <person name="Nellist C.F."/>
            <person name="Bates H."/>
            <person name="Vickerstaff R.J."/>
            <person name="Harrison R.J."/>
        </authorList>
    </citation>
    <scope>NUCLEOTIDE SEQUENCE</scope>
    <source>
        <strain evidence="2">15-7</strain>
    </source>
</reference>
<accession>A0A8T0ZPT7</accession>
<dbReference type="AlphaFoldDB" id="A0A8T0ZPT7"/>
<dbReference type="Proteomes" id="UP000735874">
    <property type="component" value="Unassembled WGS sequence"/>
</dbReference>
<evidence type="ECO:0000313" key="2">
    <source>
        <dbReference type="EMBL" id="KAG2865203.1"/>
    </source>
</evidence>
<dbReference type="InterPro" id="IPR011021">
    <property type="entry name" value="Arrestin-like_N"/>
</dbReference>
<proteinExistence type="predicted"/>
<comment type="caution">
    <text evidence="2">The sequence shown here is derived from an EMBL/GenBank/DDBJ whole genome shotgun (WGS) entry which is preliminary data.</text>
</comment>
<name>A0A8T0ZPT7_9STRA</name>